<accession>A0ACC0G2U4</accession>
<proteinExistence type="predicted"/>
<keyword evidence="1" id="KW-0696">RNA-directed RNA polymerase</keyword>
<dbReference type="Proteomes" id="UP001060215">
    <property type="component" value="Chromosome 12"/>
</dbReference>
<keyword evidence="1" id="KW-0548">Nucleotidyltransferase</keyword>
<organism evidence="1 2">
    <name type="scientific">Camellia lanceoleosa</name>
    <dbReference type="NCBI Taxonomy" id="1840588"/>
    <lineage>
        <taxon>Eukaryota</taxon>
        <taxon>Viridiplantae</taxon>
        <taxon>Streptophyta</taxon>
        <taxon>Embryophyta</taxon>
        <taxon>Tracheophyta</taxon>
        <taxon>Spermatophyta</taxon>
        <taxon>Magnoliopsida</taxon>
        <taxon>eudicotyledons</taxon>
        <taxon>Gunneridae</taxon>
        <taxon>Pentapetalae</taxon>
        <taxon>asterids</taxon>
        <taxon>Ericales</taxon>
        <taxon>Theaceae</taxon>
        <taxon>Camellia</taxon>
    </lineage>
</organism>
<reference evidence="1 2" key="1">
    <citation type="journal article" date="2022" name="Plant J.">
        <title>Chromosome-level genome of Camellia lanceoleosa provides a valuable resource for understanding genome evolution and self-incompatibility.</title>
        <authorList>
            <person name="Gong W."/>
            <person name="Xiao S."/>
            <person name="Wang L."/>
            <person name="Liao Z."/>
            <person name="Chang Y."/>
            <person name="Mo W."/>
            <person name="Hu G."/>
            <person name="Li W."/>
            <person name="Zhao G."/>
            <person name="Zhu H."/>
            <person name="Hu X."/>
            <person name="Ji K."/>
            <person name="Xiang X."/>
            <person name="Song Q."/>
            <person name="Yuan D."/>
            <person name="Jin S."/>
            <person name="Zhang L."/>
        </authorList>
    </citation>
    <scope>NUCLEOTIDE SEQUENCE [LARGE SCALE GENOMIC DNA]</scope>
    <source>
        <strain evidence="1">SQ_2022a</strain>
    </source>
</reference>
<protein>
    <submittedName>
        <fullName evidence="1">RNA-dependent RNA polymerase 2</fullName>
    </submittedName>
</protein>
<gene>
    <name evidence="1" type="ORF">LOK49_LG11G01306</name>
</gene>
<sequence length="1189" mass="134443">MLQIVSTDGDRLTITVQYAINIGHIKKHQEYKSITMRIEPCLHNSSLTPKSQNPVGKISLSLSLSLSLCAMAGDRPTVRVSNIPQTAIAKDLFDFFESTIGKGSVYACEIVSDRKNWKSKGFGRVQFETLDSKSNATRLSQEGKLVFKGFVLFLSTSFDDVIARPVEPSNRVENGVLHCGLMVKHDCMSVLESFEGVKAWVMPERKSLEFWVVHSGECYKLDLQFDYVLETNGCRLDSEKPNAVLLKLKHAPKIYQKISGPNVNSKFGANRYHICKEDFGFLWVRTTDFSGMKSIGQSSSLCWEIIEELSTFDNFTSLPYYTKDVKDLILEEGEEFGSTSEVVPLVSCQSDSKLAYEILFQLNSLVHTQKISLASVDNDLIKILSSLDIDTAMMVLQKMHKLQSTCYEPVSFIKTRLHILKKNSNGKNLPSLSLSRLTNHNTMSCHRVLITPSKIYCLGPELESSNYVVKKFAPYASDFLRVTFVEEDWSKLSSNAISTSIQQGIFAKPYRTNIYHRILSILREGIVIGDKRFQFLAFSASQLRSNAVWMFASNENVKTEDIRDWMGCFNKIRSVSKCAARMGQLFSSSTQTLEVPAQEVETIPDVEITSDGVGYCFSDGIGKISNSFARQVAQKCGLNHTPSAFQIRYGGYKGVITVDRNSFRKLSLRSSMLKFESKNRMLNVTSWSESMPCYLNREIVSLLSTLGVEDMAFEAMQDQQLCLLGKMLTSKEAALDVLESMGGRDAKGILVKMLLQGYEPNVEPYLSMILRAHHDNQLSDLRTRCRIFVPQGRILIGCLDETGILNYGQVYVRITMTKAELQAGEQRFFQKIDETTSVLIGKVVVTKNPCLHPGDIRVLEAVYEVALEEKGWVNCVIFPQKGERPHPNECSGGDLDGDLYFISWNENLIPPQTVTPMDYTGRRPRLMDHDVTLEEIHKFFVDYMINDTLGTISTAHLIHADREPSKALSSKCLQLATLHSMAVDFAKTGAPAEMPRFLKPKEFPDFMQRWDKPNYISKGVLGKLYRATVNSPVHESSVLVWSEKIAQDAYDHDLIVNGFEDFIEVAQSHKEMYLDKMSTLMNFYEAESEDEILTGNLRTKSAYLLRDNRRYGEMKDRILVSVKSLYKEAKGWFESSCKADEQQKIASAWYHVTYHPSYCKESIHCLGFPWILGDILLNIKSVQSRKLSA</sequence>
<name>A0ACC0G2U4_9ERIC</name>
<evidence type="ECO:0000313" key="2">
    <source>
        <dbReference type="Proteomes" id="UP001060215"/>
    </source>
</evidence>
<dbReference type="EMBL" id="CM045769">
    <property type="protein sequence ID" value="KAI7995360.1"/>
    <property type="molecule type" value="Genomic_DNA"/>
</dbReference>
<evidence type="ECO:0000313" key="1">
    <source>
        <dbReference type="EMBL" id="KAI7995360.1"/>
    </source>
</evidence>
<keyword evidence="1" id="KW-0808">Transferase</keyword>
<comment type="caution">
    <text evidence="1">The sequence shown here is derived from an EMBL/GenBank/DDBJ whole genome shotgun (WGS) entry which is preliminary data.</text>
</comment>
<keyword evidence="2" id="KW-1185">Reference proteome</keyword>